<dbReference type="PANTHER" id="PTHR11654">
    <property type="entry name" value="OLIGOPEPTIDE TRANSPORTER-RELATED"/>
    <property type="match status" value="1"/>
</dbReference>
<keyword evidence="4" id="KW-1133">Transmembrane helix</keyword>
<gene>
    <name evidence="7" type="primary">NPF8.1</name>
    <name evidence="7" type="ORF">CR513_28612</name>
</gene>
<feature type="chain" id="PRO_5017017967" evidence="6">
    <location>
        <begin position="19"/>
        <end position="98"/>
    </location>
</feature>
<comment type="similarity">
    <text evidence="2">Belongs to the major facilitator superfamily. Proton-dependent oligopeptide transporter (POT/PTR) (TC 2.A.17) family.</text>
</comment>
<comment type="subcellular location">
    <subcellularLocation>
        <location evidence="1">Membrane</location>
        <topology evidence="1">Multi-pass membrane protein</topology>
    </subcellularLocation>
</comment>
<keyword evidence="3" id="KW-0812">Transmembrane</keyword>
<dbReference type="InterPro" id="IPR000109">
    <property type="entry name" value="POT_fam"/>
</dbReference>
<evidence type="ECO:0000313" key="7">
    <source>
        <dbReference type="EMBL" id="RDX89636.1"/>
    </source>
</evidence>
<dbReference type="STRING" id="157652.A0A371GGI7"/>
<dbReference type="OrthoDB" id="8904098at2759"/>
<organism evidence="7 8">
    <name type="scientific">Mucuna pruriens</name>
    <name type="common">Velvet bean</name>
    <name type="synonym">Dolichos pruriens</name>
    <dbReference type="NCBI Taxonomy" id="157652"/>
    <lineage>
        <taxon>Eukaryota</taxon>
        <taxon>Viridiplantae</taxon>
        <taxon>Streptophyta</taxon>
        <taxon>Embryophyta</taxon>
        <taxon>Tracheophyta</taxon>
        <taxon>Spermatophyta</taxon>
        <taxon>Magnoliopsida</taxon>
        <taxon>eudicotyledons</taxon>
        <taxon>Gunneridae</taxon>
        <taxon>Pentapetalae</taxon>
        <taxon>rosids</taxon>
        <taxon>fabids</taxon>
        <taxon>Fabales</taxon>
        <taxon>Fabaceae</taxon>
        <taxon>Papilionoideae</taxon>
        <taxon>50 kb inversion clade</taxon>
        <taxon>NPAAA clade</taxon>
        <taxon>indigoferoid/millettioid clade</taxon>
        <taxon>Phaseoleae</taxon>
        <taxon>Mucuna</taxon>
    </lineage>
</organism>
<reference evidence="7" key="1">
    <citation type="submission" date="2018-05" db="EMBL/GenBank/DDBJ databases">
        <title>Draft genome of Mucuna pruriens seed.</title>
        <authorList>
            <person name="Nnadi N.E."/>
            <person name="Vos R."/>
            <person name="Hasami M.H."/>
            <person name="Devisetty U.K."/>
            <person name="Aguiy J.C."/>
        </authorList>
    </citation>
    <scope>NUCLEOTIDE SEQUENCE [LARGE SCALE GENOMIC DNA]</scope>
    <source>
        <strain evidence="7">JCA_2017</strain>
    </source>
</reference>
<name>A0A371GGI7_MUCPR</name>
<evidence type="ECO:0000313" key="8">
    <source>
        <dbReference type="Proteomes" id="UP000257109"/>
    </source>
</evidence>
<dbReference type="GO" id="GO:0016020">
    <property type="term" value="C:membrane"/>
    <property type="evidence" value="ECO:0007669"/>
    <property type="project" value="UniProtKB-SubCell"/>
</dbReference>
<dbReference type="Pfam" id="PF00854">
    <property type="entry name" value="PTR2"/>
    <property type="match status" value="1"/>
</dbReference>
<proteinExistence type="inferred from homology"/>
<dbReference type="Gene3D" id="1.20.1250.20">
    <property type="entry name" value="MFS general substrate transporter like domains"/>
    <property type="match status" value="1"/>
</dbReference>
<evidence type="ECO:0000256" key="6">
    <source>
        <dbReference type="SAM" id="SignalP"/>
    </source>
</evidence>
<dbReference type="GO" id="GO:0022857">
    <property type="term" value="F:transmembrane transporter activity"/>
    <property type="evidence" value="ECO:0007669"/>
    <property type="project" value="InterPro"/>
</dbReference>
<keyword evidence="6" id="KW-0732">Signal</keyword>
<evidence type="ECO:0000256" key="2">
    <source>
        <dbReference type="ARBA" id="ARBA00005982"/>
    </source>
</evidence>
<comment type="caution">
    <text evidence="7">The sequence shown here is derived from an EMBL/GenBank/DDBJ whole genome shotgun (WGS) entry which is preliminary data.</text>
</comment>
<sequence>MALIADFGMIILTFSAAGLRLRPSIDATCCHPTSVQTAACFIGFYLIAPGTGGIKSWASSLGAGQFDENYNIERKEKSSFLNWHISQLVLEHYLLPPC</sequence>
<dbReference type="EMBL" id="QJKJ01005618">
    <property type="protein sequence ID" value="RDX89636.1"/>
    <property type="molecule type" value="Genomic_DNA"/>
</dbReference>
<evidence type="ECO:0000256" key="1">
    <source>
        <dbReference type="ARBA" id="ARBA00004141"/>
    </source>
</evidence>
<evidence type="ECO:0000256" key="3">
    <source>
        <dbReference type="ARBA" id="ARBA00022692"/>
    </source>
</evidence>
<accession>A0A371GGI7</accession>
<feature type="signal peptide" evidence="6">
    <location>
        <begin position="1"/>
        <end position="18"/>
    </location>
</feature>
<dbReference type="AlphaFoldDB" id="A0A371GGI7"/>
<evidence type="ECO:0000256" key="4">
    <source>
        <dbReference type="ARBA" id="ARBA00022989"/>
    </source>
</evidence>
<dbReference type="InterPro" id="IPR036259">
    <property type="entry name" value="MFS_trans_sf"/>
</dbReference>
<keyword evidence="8" id="KW-1185">Reference proteome</keyword>
<keyword evidence="5" id="KW-0472">Membrane</keyword>
<dbReference type="Proteomes" id="UP000257109">
    <property type="component" value="Unassembled WGS sequence"/>
</dbReference>
<feature type="non-terminal residue" evidence="7">
    <location>
        <position position="1"/>
    </location>
</feature>
<evidence type="ECO:0000256" key="5">
    <source>
        <dbReference type="ARBA" id="ARBA00023136"/>
    </source>
</evidence>
<protein>
    <submittedName>
        <fullName evidence="7">Protein NRT1/ PTR FAMILY 8.1</fullName>
    </submittedName>
</protein>